<keyword evidence="4" id="KW-1185">Reference proteome</keyword>
<evidence type="ECO:0000256" key="2">
    <source>
        <dbReference type="SAM" id="Phobius"/>
    </source>
</evidence>
<dbReference type="Proteomes" id="UP000324974">
    <property type="component" value="Chromosome"/>
</dbReference>
<name>A0A5C1A5K6_9BACT</name>
<gene>
    <name evidence="3" type="ORF">PX52LOC_01317</name>
</gene>
<sequence>MPNLRLPRAHCDRDDLPSICAKCGREETTLVSRTFTWCPSWVFIFIIFGGLLPLLIVYFIARKRMRVNVPLCDEHAGGWKRAALFGWTSVLGCVALLIVGLTVADQVGPIVAMVGGVGFVVCLIALAVWNMFLIRPTKITKEDITLAGVCQEFADEAKELRSRYDDDDDRRDAYGDYDDDRPQRRTTRTRDRYEDEYEDNRRDRD</sequence>
<dbReference type="AlphaFoldDB" id="A0A5C1A5K6"/>
<keyword evidence="2" id="KW-1133">Transmembrane helix</keyword>
<accession>A0A5C1A5K6</accession>
<dbReference type="EMBL" id="CP042425">
    <property type="protein sequence ID" value="QEL14429.1"/>
    <property type="molecule type" value="Genomic_DNA"/>
</dbReference>
<feature type="transmembrane region" description="Helical" evidence="2">
    <location>
        <begin position="41"/>
        <end position="61"/>
    </location>
</feature>
<evidence type="ECO:0000313" key="3">
    <source>
        <dbReference type="EMBL" id="QEL14429.1"/>
    </source>
</evidence>
<feature type="transmembrane region" description="Helical" evidence="2">
    <location>
        <begin position="82"/>
        <end position="104"/>
    </location>
</feature>
<protein>
    <submittedName>
        <fullName evidence="3">Uncharacterized protein</fullName>
    </submittedName>
</protein>
<dbReference type="RefSeq" id="WP_149109319.1">
    <property type="nucleotide sequence ID" value="NZ_CP042425.1"/>
</dbReference>
<dbReference type="KEGG" id="lrs:PX52LOC_01317"/>
<keyword evidence="2" id="KW-0472">Membrane</keyword>
<reference evidence="4" key="1">
    <citation type="submission" date="2019-08" db="EMBL/GenBank/DDBJ databases">
        <title>Limnoglobus roseus gen. nov., sp. nov., a novel freshwater planctomycete with a giant genome from the family Gemmataceae.</title>
        <authorList>
            <person name="Kulichevskaya I.S."/>
            <person name="Naumoff D.G."/>
            <person name="Miroshnikov K."/>
            <person name="Ivanova A."/>
            <person name="Philippov D.A."/>
            <person name="Hakobyan A."/>
            <person name="Rijpstra I.C."/>
            <person name="Sinninghe Damste J.S."/>
            <person name="Liesack W."/>
            <person name="Dedysh S.N."/>
        </authorList>
    </citation>
    <scope>NUCLEOTIDE SEQUENCE [LARGE SCALE GENOMIC DNA]</scope>
    <source>
        <strain evidence="4">PX52</strain>
    </source>
</reference>
<dbReference type="OrthoDB" id="187787at2"/>
<feature type="region of interest" description="Disordered" evidence="1">
    <location>
        <begin position="162"/>
        <end position="205"/>
    </location>
</feature>
<evidence type="ECO:0000256" key="1">
    <source>
        <dbReference type="SAM" id="MobiDB-lite"/>
    </source>
</evidence>
<feature type="transmembrane region" description="Helical" evidence="2">
    <location>
        <begin position="110"/>
        <end position="132"/>
    </location>
</feature>
<evidence type="ECO:0000313" key="4">
    <source>
        <dbReference type="Proteomes" id="UP000324974"/>
    </source>
</evidence>
<organism evidence="3 4">
    <name type="scientific">Limnoglobus roseus</name>
    <dbReference type="NCBI Taxonomy" id="2598579"/>
    <lineage>
        <taxon>Bacteria</taxon>
        <taxon>Pseudomonadati</taxon>
        <taxon>Planctomycetota</taxon>
        <taxon>Planctomycetia</taxon>
        <taxon>Gemmatales</taxon>
        <taxon>Gemmataceae</taxon>
        <taxon>Limnoglobus</taxon>
    </lineage>
</organism>
<proteinExistence type="predicted"/>
<keyword evidence="2" id="KW-0812">Transmembrane</keyword>